<sequence length="51" mass="6009">MVQLTVKIVENSLRKTKSETPYYQITNQLNVITVGLHIMYPSYLEECMPYQ</sequence>
<accession>B2A7E7</accession>
<evidence type="ECO:0000313" key="2">
    <source>
        <dbReference type="Proteomes" id="UP000001683"/>
    </source>
</evidence>
<proteinExistence type="predicted"/>
<gene>
    <name evidence="1" type="ordered locus">Nther_2089</name>
</gene>
<dbReference type="KEGG" id="nth:Nther_2089"/>
<dbReference type="Proteomes" id="UP000001683">
    <property type="component" value="Chromosome"/>
</dbReference>
<dbReference type="EMBL" id="CP001034">
    <property type="protein sequence ID" value="ACB85656.1"/>
    <property type="molecule type" value="Genomic_DNA"/>
</dbReference>
<keyword evidence="2" id="KW-1185">Reference proteome</keyword>
<dbReference type="InParanoid" id="B2A7E7"/>
<reference evidence="1 2" key="1">
    <citation type="submission" date="2008-04" db="EMBL/GenBank/DDBJ databases">
        <title>Complete sequence of chromosome of Natranaerobius thermophilus JW/NM-WN-LF.</title>
        <authorList>
            <consortium name="US DOE Joint Genome Institute"/>
            <person name="Copeland A."/>
            <person name="Lucas S."/>
            <person name="Lapidus A."/>
            <person name="Glavina del Rio T."/>
            <person name="Dalin E."/>
            <person name="Tice H."/>
            <person name="Bruce D."/>
            <person name="Goodwin L."/>
            <person name="Pitluck S."/>
            <person name="Chertkov O."/>
            <person name="Brettin T."/>
            <person name="Detter J.C."/>
            <person name="Han C."/>
            <person name="Kuske C.R."/>
            <person name="Schmutz J."/>
            <person name="Larimer F."/>
            <person name="Land M."/>
            <person name="Hauser L."/>
            <person name="Kyrpides N."/>
            <person name="Lykidis A."/>
            <person name="Mesbah N.M."/>
            <person name="Wiegel J."/>
        </authorList>
    </citation>
    <scope>NUCLEOTIDE SEQUENCE [LARGE SCALE GENOMIC DNA]</scope>
    <source>
        <strain evidence="2">ATCC BAA-1301 / DSM 18059 / JW/NM-WN-LF</strain>
    </source>
</reference>
<dbReference type="HOGENOM" id="CLU_3101230_0_0_9"/>
<name>B2A7E7_NATTJ</name>
<evidence type="ECO:0000313" key="1">
    <source>
        <dbReference type="EMBL" id="ACB85656.1"/>
    </source>
</evidence>
<reference evidence="1 2" key="2">
    <citation type="journal article" date="2011" name="J. Bacteriol.">
        <title>Complete genome sequence of the anaerobic, halophilic alkalithermophile Natranaerobius thermophilus JW/NM-WN-LF.</title>
        <authorList>
            <person name="Zhao B."/>
            <person name="Mesbah N.M."/>
            <person name="Dalin E."/>
            <person name="Goodwin L."/>
            <person name="Nolan M."/>
            <person name="Pitluck S."/>
            <person name="Chertkov O."/>
            <person name="Brettin T.S."/>
            <person name="Han J."/>
            <person name="Larimer F.W."/>
            <person name="Land M.L."/>
            <person name="Hauser L."/>
            <person name="Kyrpides N."/>
            <person name="Wiegel J."/>
        </authorList>
    </citation>
    <scope>NUCLEOTIDE SEQUENCE [LARGE SCALE GENOMIC DNA]</scope>
    <source>
        <strain evidence="2">ATCC BAA-1301 / DSM 18059 / JW/NM-WN-LF</strain>
    </source>
</reference>
<dbReference type="AlphaFoldDB" id="B2A7E7"/>
<protein>
    <submittedName>
        <fullName evidence="1">Uncharacterized protein</fullName>
    </submittedName>
</protein>
<organism evidence="1 2">
    <name type="scientific">Natranaerobius thermophilus (strain ATCC BAA-1301 / DSM 18059 / JW/NM-WN-LF)</name>
    <dbReference type="NCBI Taxonomy" id="457570"/>
    <lineage>
        <taxon>Bacteria</taxon>
        <taxon>Bacillati</taxon>
        <taxon>Bacillota</taxon>
        <taxon>Clostridia</taxon>
        <taxon>Natranaerobiales</taxon>
        <taxon>Natranaerobiaceae</taxon>
        <taxon>Natranaerobius</taxon>
    </lineage>
</organism>
<dbReference type="STRING" id="457570.Nther_2089"/>